<dbReference type="Proteomes" id="UP000694257">
    <property type="component" value="Chromosome"/>
</dbReference>
<accession>A0ABX8RPD7</accession>
<reference evidence="1 2" key="1">
    <citation type="submission" date="2021-07" db="EMBL/GenBank/DDBJ databases">
        <title>Whole Genome Sequence of Nocardia Iowensis.</title>
        <authorList>
            <person name="Lamm A."/>
            <person name="Collins-Fairclough A.M."/>
            <person name="Bunk B."/>
            <person name="Sproer C."/>
        </authorList>
    </citation>
    <scope>NUCLEOTIDE SEQUENCE [LARGE SCALE GENOMIC DNA]</scope>
    <source>
        <strain evidence="1 2">NRRL 5646</strain>
    </source>
</reference>
<gene>
    <name evidence="1" type="ORF">KV110_33400</name>
</gene>
<evidence type="ECO:0000313" key="2">
    <source>
        <dbReference type="Proteomes" id="UP000694257"/>
    </source>
</evidence>
<keyword evidence="2" id="KW-1185">Reference proteome</keyword>
<evidence type="ECO:0000313" key="1">
    <source>
        <dbReference type="EMBL" id="QXN90270.1"/>
    </source>
</evidence>
<name>A0ABX8RPD7_NOCIO</name>
<protein>
    <submittedName>
        <fullName evidence="1">Uncharacterized protein</fullName>
    </submittedName>
</protein>
<sequence length="172" mass="18402">MANSGINRQGIAKLMRDLQREFDRQGPIRVPVHTSMPELPPLGSGTTVNNYNGPVFNGDVSGAQIAWGNDTVTQNQQHESTVTAGFEDLARFVTDLLRQLPEVGLSDEDREDAESAAQDVLTEITQPEPEPGRLRRAVTMLRGVLAPVANGVVAGAAEGAQEWAQTAISGLS</sequence>
<organism evidence="1 2">
    <name type="scientific">Nocardia iowensis</name>
    <dbReference type="NCBI Taxonomy" id="204891"/>
    <lineage>
        <taxon>Bacteria</taxon>
        <taxon>Bacillati</taxon>
        <taxon>Actinomycetota</taxon>
        <taxon>Actinomycetes</taxon>
        <taxon>Mycobacteriales</taxon>
        <taxon>Nocardiaceae</taxon>
        <taxon>Nocardia</taxon>
    </lineage>
</organism>
<proteinExistence type="predicted"/>
<dbReference type="RefSeq" id="WP_218471142.1">
    <property type="nucleotide sequence ID" value="NZ_BAABJN010000006.1"/>
</dbReference>
<dbReference type="EMBL" id="CP078145">
    <property type="protein sequence ID" value="QXN90270.1"/>
    <property type="molecule type" value="Genomic_DNA"/>
</dbReference>